<comment type="caution">
    <text evidence="1">The sequence shown here is derived from an EMBL/GenBank/DDBJ whole genome shotgun (WGS) entry which is preliminary data.</text>
</comment>
<organism evidence="1 2">
    <name type="scientific">Nelumbo nucifera</name>
    <name type="common">Sacred lotus</name>
    <dbReference type="NCBI Taxonomy" id="4432"/>
    <lineage>
        <taxon>Eukaryota</taxon>
        <taxon>Viridiplantae</taxon>
        <taxon>Streptophyta</taxon>
        <taxon>Embryophyta</taxon>
        <taxon>Tracheophyta</taxon>
        <taxon>Spermatophyta</taxon>
        <taxon>Magnoliopsida</taxon>
        <taxon>Proteales</taxon>
        <taxon>Nelumbonaceae</taxon>
        <taxon>Nelumbo</taxon>
    </lineage>
</organism>
<proteinExistence type="predicted"/>
<dbReference type="EMBL" id="DUZY01000004">
    <property type="protein sequence ID" value="DAD36086.1"/>
    <property type="molecule type" value="Genomic_DNA"/>
</dbReference>
<evidence type="ECO:0000313" key="1">
    <source>
        <dbReference type="EMBL" id="DAD36086.1"/>
    </source>
</evidence>
<accession>A0A822YZB0</accession>
<protein>
    <submittedName>
        <fullName evidence="1">Uncharacterized protein</fullName>
    </submittedName>
</protein>
<name>A0A822YZB0_NELNU</name>
<sequence length="69" mass="8126">MKNMRRLFQTFNHERQQEGRTREDIKADGKAAILWTEPTSKTIIKIPEVNGRGNLRNLKIFIRSIDSEK</sequence>
<reference evidence="1 2" key="1">
    <citation type="journal article" date="2020" name="Mol. Biol. Evol.">
        <title>Distinct Expression and Methylation Patterns for Genes with Different Fates following a Single Whole-Genome Duplication in Flowering Plants.</title>
        <authorList>
            <person name="Shi T."/>
            <person name="Rahmani R.S."/>
            <person name="Gugger P.F."/>
            <person name="Wang M."/>
            <person name="Li H."/>
            <person name="Zhang Y."/>
            <person name="Li Z."/>
            <person name="Wang Q."/>
            <person name="Van de Peer Y."/>
            <person name="Marchal K."/>
            <person name="Chen J."/>
        </authorList>
    </citation>
    <scope>NUCLEOTIDE SEQUENCE [LARGE SCALE GENOMIC DNA]</scope>
    <source>
        <tissue evidence="1">Leaf</tissue>
    </source>
</reference>
<evidence type="ECO:0000313" key="2">
    <source>
        <dbReference type="Proteomes" id="UP000607653"/>
    </source>
</evidence>
<gene>
    <name evidence="1" type="ORF">HUJ06_006726</name>
</gene>
<keyword evidence="2" id="KW-1185">Reference proteome</keyword>
<dbReference type="Proteomes" id="UP000607653">
    <property type="component" value="Unassembled WGS sequence"/>
</dbReference>
<dbReference type="AlphaFoldDB" id="A0A822YZB0"/>